<feature type="compositionally biased region" description="Basic and acidic residues" evidence="1">
    <location>
        <begin position="1"/>
        <end position="17"/>
    </location>
</feature>
<dbReference type="EMBL" id="JBCAWK010000013">
    <property type="protein sequence ID" value="KAK8844640.1"/>
    <property type="molecule type" value="Genomic_DNA"/>
</dbReference>
<keyword evidence="2" id="KW-1133">Transmembrane helix</keyword>
<keyword evidence="4" id="KW-1185">Reference proteome</keyword>
<feature type="region of interest" description="Disordered" evidence="1">
    <location>
        <begin position="1"/>
        <end position="22"/>
    </location>
</feature>
<dbReference type="KEGG" id="kne:92183745"/>
<dbReference type="GeneID" id="92183745"/>
<sequence>MPRDKGKGKARQPDERAPLLGSSSRVLGDTVHEDAPRTPSRLWFFATIGSILLSSTLVILGLFVVLLAASYKPSPSELSSLTSTAFVYTPPDSISVINITERGLLVNVSLRCGIDADRALGVQTLTAEEKEAASRRGERGGGAEWWETVRRWSGHRILKTQSHVLVSAPEAVYLFPHHFTSPPLLSLSIQQPLPIPLVTGVSSGDNWLKPTSFMALAKPIASTGDLWAFAQRGWADGTLRLVVGASVVLARLDEKTWWADWVKMKKEDLILEVEIPIPRLPGLPAPGYPLNLSALVTLRRYSFNTSGQGLSIGATATIPNFALGLNTTIPFGLPFAVGLPLPGSTVSKMAEVVTEPVAVVHGTKEIQLKMSGIVTADLGHTSAGTNSTSSLSLFLQNYLHGQDSPIVVSGLASLPSFAPPDLVRPPWWLLSTLPSLSLSLSFPGPRPPPKIIQSVTIEHMRISESGGKMKASGAVVAQVELPHDLQSVELEVIEVRPDVLVLDGPAPADDASELPHRAFGHIHPDDFLNATTSPSADPQFPHRLVVSAPLTDVDLDILPGRDKVLSDFVSKVVFKGGAQAGVKGTASVTVEIKGVHGRVRLDDLPVRGEFWVGKQR</sequence>
<gene>
    <name evidence="3" type="ORF">IAR55_006487</name>
</gene>
<reference evidence="3 4" key="1">
    <citation type="journal article" date="2024" name="bioRxiv">
        <title>Comparative genomics of Cryptococcus and Kwoniella reveals pathogenesis evolution and contrasting karyotype dynamics via intercentromeric recombination or chromosome fusion.</title>
        <authorList>
            <person name="Coelho M.A."/>
            <person name="David-Palma M."/>
            <person name="Shea T."/>
            <person name="Bowers K."/>
            <person name="McGinley-Smith S."/>
            <person name="Mohammad A.W."/>
            <person name="Gnirke A."/>
            <person name="Yurkov A.M."/>
            <person name="Nowrousian M."/>
            <person name="Sun S."/>
            <person name="Cuomo C.A."/>
            <person name="Heitman J."/>
        </authorList>
    </citation>
    <scope>NUCLEOTIDE SEQUENCE [LARGE SCALE GENOMIC DNA]</scope>
    <source>
        <strain evidence="3 4">CBS 13917</strain>
    </source>
</reference>
<name>A0AAW0YTV9_9TREE</name>
<dbReference type="RefSeq" id="XP_066799864.1">
    <property type="nucleotide sequence ID" value="XM_066949570.1"/>
</dbReference>
<protein>
    <submittedName>
        <fullName evidence="3">Uncharacterized protein</fullName>
    </submittedName>
</protein>
<dbReference type="Proteomes" id="UP001388673">
    <property type="component" value="Unassembled WGS sequence"/>
</dbReference>
<keyword evidence="2" id="KW-0812">Transmembrane</keyword>
<comment type="caution">
    <text evidence="3">The sequence shown here is derived from an EMBL/GenBank/DDBJ whole genome shotgun (WGS) entry which is preliminary data.</text>
</comment>
<evidence type="ECO:0000313" key="3">
    <source>
        <dbReference type="EMBL" id="KAK8844640.1"/>
    </source>
</evidence>
<evidence type="ECO:0000256" key="1">
    <source>
        <dbReference type="SAM" id="MobiDB-lite"/>
    </source>
</evidence>
<feature type="transmembrane region" description="Helical" evidence="2">
    <location>
        <begin position="42"/>
        <end position="71"/>
    </location>
</feature>
<proteinExistence type="predicted"/>
<evidence type="ECO:0000313" key="4">
    <source>
        <dbReference type="Proteomes" id="UP001388673"/>
    </source>
</evidence>
<organism evidence="3 4">
    <name type="scientific">Kwoniella newhampshirensis</name>
    <dbReference type="NCBI Taxonomy" id="1651941"/>
    <lineage>
        <taxon>Eukaryota</taxon>
        <taxon>Fungi</taxon>
        <taxon>Dikarya</taxon>
        <taxon>Basidiomycota</taxon>
        <taxon>Agaricomycotina</taxon>
        <taxon>Tremellomycetes</taxon>
        <taxon>Tremellales</taxon>
        <taxon>Cryptococcaceae</taxon>
        <taxon>Kwoniella</taxon>
    </lineage>
</organism>
<accession>A0AAW0YTV9</accession>
<keyword evidence="2" id="KW-0472">Membrane</keyword>
<dbReference type="AlphaFoldDB" id="A0AAW0YTV9"/>
<evidence type="ECO:0000256" key="2">
    <source>
        <dbReference type="SAM" id="Phobius"/>
    </source>
</evidence>